<reference evidence="2 3" key="1">
    <citation type="submission" date="2020-08" db="EMBL/GenBank/DDBJ databases">
        <authorList>
            <person name="Liu C."/>
            <person name="Sun Q."/>
        </authorList>
    </citation>
    <scope>NUCLEOTIDE SEQUENCE [LARGE SCALE GENOMIC DNA]</scope>
    <source>
        <strain evidence="2 3">NSJ-29</strain>
    </source>
</reference>
<dbReference type="PANTHER" id="PTHR30354">
    <property type="entry name" value="GNT FAMILY GLUCONATE TRANSPORTER"/>
    <property type="match status" value="1"/>
</dbReference>
<evidence type="ECO:0008006" key="4">
    <source>
        <dbReference type="Google" id="ProtNLM"/>
    </source>
</evidence>
<sequence length="434" mass="45892">MEVISLIGIIAGIAFFILCCCKGIQMFLAALLASVIIIVFSGMPALETLTGAWASSAGGFITSYILIFVGGCLYGQTMAAGKGSRSIAVAFANVIRKSKRNQKFICVMFVPVMYMILTFVGINSFVIVFTVLYTARDLYQEIDVPWRLYCYGGACSTATCILGGSLQLVNIQLSEMYGTPLTAEMGLSIVGFAAFCLVFAVLAKFDIRKAERAGETFMDSGAAFANPEIGKKSDEQEDMPSAWYALISMAAVVVCAVTLHVLAGILIGILLNLLFFRKYMTDFNDSITTGITSSFGPALNAAATVGLSTLVATAPGFQIVTNALSNLSPLYFGPTVIALVTFLTAAPPGAVSAFGTQILESMTAAGYSAGVTHRILSASIFACVGPHSPGVVNTTMLARLAYKKAVPVYLKISLIPGVCSLLVMILCVQFGLFV</sequence>
<feature type="transmembrane region" description="Helical" evidence="1">
    <location>
        <begin position="146"/>
        <end position="169"/>
    </location>
</feature>
<accession>A0A7G9GGZ9</accession>
<protein>
    <recommendedName>
        <fullName evidence="4">GntP family permease</fullName>
    </recommendedName>
</protein>
<evidence type="ECO:0000313" key="3">
    <source>
        <dbReference type="Proteomes" id="UP000515860"/>
    </source>
</evidence>
<dbReference type="InterPro" id="IPR003474">
    <property type="entry name" value="Glcn_transporter"/>
</dbReference>
<feature type="transmembrane region" description="Helical" evidence="1">
    <location>
        <begin position="52"/>
        <end position="75"/>
    </location>
</feature>
<dbReference type="GO" id="GO:0005886">
    <property type="term" value="C:plasma membrane"/>
    <property type="evidence" value="ECO:0007669"/>
    <property type="project" value="TreeGrafter"/>
</dbReference>
<keyword evidence="1" id="KW-0472">Membrane</keyword>
<keyword evidence="1" id="KW-1133">Transmembrane helix</keyword>
<dbReference type="EMBL" id="CP060635">
    <property type="protein sequence ID" value="QNM10081.1"/>
    <property type="molecule type" value="Genomic_DNA"/>
</dbReference>
<feature type="transmembrane region" description="Helical" evidence="1">
    <location>
        <begin position="104"/>
        <end position="134"/>
    </location>
</feature>
<gene>
    <name evidence="2" type="ORF">H9Q79_07370</name>
</gene>
<dbReference type="GO" id="GO:0015128">
    <property type="term" value="F:gluconate transmembrane transporter activity"/>
    <property type="evidence" value="ECO:0007669"/>
    <property type="project" value="InterPro"/>
</dbReference>
<feature type="transmembrane region" description="Helical" evidence="1">
    <location>
        <begin position="28"/>
        <end position="46"/>
    </location>
</feature>
<feature type="transmembrane region" description="Helical" evidence="1">
    <location>
        <begin position="242"/>
        <end position="275"/>
    </location>
</feature>
<name>A0A7G9GGZ9_9FIRM</name>
<feature type="transmembrane region" description="Helical" evidence="1">
    <location>
        <begin position="181"/>
        <end position="203"/>
    </location>
</feature>
<dbReference type="KEGG" id="whj:H9Q79_07370"/>
<feature type="transmembrane region" description="Helical" evidence="1">
    <location>
        <begin position="408"/>
        <end position="432"/>
    </location>
</feature>
<dbReference type="RefSeq" id="WP_118645632.1">
    <property type="nucleotide sequence ID" value="NZ_CP060635.1"/>
</dbReference>
<keyword evidence="3" id="KW-1185">Reference proteome</keyword>
<feature type="transmembrane region" description="Helical" evidence="1">
    <location>
        <begin position="6"/>
        <end position="21"/>
    </location>
</feature>
<evidence type="ECO:0000313" key="2">
    <source>
        <dbReference type="EMBL" id="QNM10081.1"/>
    </source>
</evidence>
<dbReference type="PANTHER" id="PTHR30354:SF7">
    <property type="entry name" value="BLL7963 PROTEIN"/>
    <property type="match status" value="1"/>
</dbReference>
<dbReference type="Proteomes" id="UP000515860">
    <property type="component" value="Chromosome"/>
</dbReference>
<keyword evidence="1" id="KW-0812">Transmembrane</keyword>
<organism evidence="2 3">
    <name type="scientific">Wansuia hejianensis</name>
    <dbReference type="NCBI Taxonomy" id="2763667"/>
    <lineage>
        <taxon>Bacteria</taxon>
        <taxon>Bacillati</taxon>
        <taxon>Bacillota</taxon>
        <taxon>Clostridia</taxon>
        <taxon>Lachnospirales</taxon>
        <taxon>Lachnospiraceae</taxon>
        <taxon>Wansuia</taxon>
    </lineage>
</organism>
<proteinExistence type="predicted"/>
<evidence type="ECO:0000256" key="1">
    <source>
        <dbReference type="SAM" id="Phobius"/>
    </source>
</evidence>
<dbReference type="AlphaFoldDB" id="A0A7G9GGZ9"/>